<dbReference type="Pfam" id="PF04082">
    <property type="entry name" value="Fungal_trans"/>
    <property type="match status" value="1"/>
</dbReference>
<dbReference type="CDD" id="cd12148">
    <property type="entry name" value="fungal_TF_MHR"/>
    <property type="match status" value="1"/>
</dbReference>
<protein>
    <recommendedName>
        <fullName evidence="6">Xylanolytic transcriptional activator regulatory domain-containing protein</fullName>
    </recommendedName>
</protein>
<reference evidence="7 8" key="1">
    <citation type="submission" date="2024-07" db="EMBL/GenBank/DDBJ databases">
        <title>Section-level genome sequencing and comparative genomics of Aspergillus sections Usti and Cavernicolus.</title>
        <authorList>
            <consortium name="Lawrence Berkeley National Laboratory"/>
            <person name="Nybo J.L."/>
            <person name="Vesth T.C."/>
            <person name="Theobald S."/>
            <person name="Frisvad J.C."/>
            <person name="Larsen T.O."/>
            <person name="Kjaerboelling I."/>
            <person name="Rothschild-Mancinelli K."/>
            <person name="Lyhne E.K."/>
            <person name="Kogle M.E."/>
            <person name="Barry K."/>
            <person name="Clum A."/>
            <person name="Na H."/>
            <person name="Ledsgaard L."/>
            <person name="Lin J."/>
            <person name="Lipzen A."/>
            <person name="Kuo A."/>
            <person name="Riley R."/>
            <person name="Mondo S."/>
            <person name="Labutti K."/>
            <person name="Haridas S."/>
            <person name="Pangalinan J."/>
            <person name="Salamov A.A."/>
            <person name="Simmons B.A."/>
            <person name="Magnuson J.K."/>
            <person name="Chen J."/>
            <person name="Drula E."/>
            <person name="Henrissat B."/>
            <person name="Wiebenga A."/>
            <person name="Lubbers R.J."/>
            <person name="Gomes A.C."/>
            <person name="Makela M.R."/>
            <person name="Stajich J."/>
            <person name="Grigoriev I.V."/>
            <person name="Mortensen U.H."/>
            <person name="De Vries R.P."/>
            <person name="Baker S.E."/>
            <person name="Andersen M.R."/>
        </authorList>
    </citation>
    <scope>NUCLEOTIDE SEQUENCE [LARGE SCALE GENOMIC DNA]</scope>
    <source>
        <strain evidence="7 8">CBS 123904</strain>
    </source>
</reference>
<evidence type="ECO:0000313" key="7">
    <source>
        <dbReference type="EMBL" id="KAL2836296.1"/>
    </source>
</evidence>
<keyword evidence="5" id="KW-0539">Nucleus</keyword>
<gene>
    <name evidence="7" type="ORF">BJY01DRAFT_252027</name>
</gene>
<dbReference type="PANTHER" id="PTHR47338:SF20">
    <property type="entry name" value="ZN(II)2CYS6 TRANSCRIPTION FACTOR (EUROFUNG)"/>
    <property type="match status" value="1"/>
</dbReference>
<keyword evidence="2" id="KW-0479">Metal-binding</keyword>
<comment type="subcellular location">
    <subcellularLocation>
        <location evidence="1">Nucleus</location>
    </subcellularLocation>
</comment>
<proteinExistence type="predicted"/>
<organism evidence="7 8">
    <name type="scientific">Aspergillus pseudoustus</name>
    <dbReference type="NCBI Taxonomy" id="1810923"/>
    <lineage>
        <taxon>Eukaryota</taxon>
        <taxon>Fungi</taxon>
        <taxon>Dikarya</taxon>
        <taxon>Ascomycota</taxon>
        <taxon>Pezizomycotina</taxon>
        <taxon>Eurotiomycetes</taxon>
        <taxon>Eurotiomycetidae</taxon>
        <taxon>Eurotiales</taxon>
        <taxon>Aspergillaceae</taxon>
        <taxon>Aspergillus</taxon>
        <taxon>Aspergillus subgen. Nidulantes</taxon>
    </lineage>
</organism>
<dbReference type="PANTHER" id="PTHR47338">
    <property type="entry name" value="ZN(II)2CYS6 TRANSCRIPTION FACTOR (EUROFUNG)-RELATED"/>
    <property type="match status" value="1"/>
</dbReference>
<evidence type="ECO:0000256" key="4">
    <source>
        <dbReference type="ARBA" id="ARBA00023163"/>
    </source>
</evidence>
<comment type="caution">
    <text evidence="7">The sequence shown here is derived from an EMBL/GenBank/DDBJ whole genome shotgun (WGS) entry which is preliminary data.</text>
</comment>
<keyword evidence="3" id="KW-0805">Transcription regulation</keyword>
<evidence type="ECO:0000313" key="8">
    <source>
        <dbReference type="Proteomes" id="UP001610446"/>
    </source>
</evidence>
<accession>A0ABR4J8B3</accession>
<dbReference type="InterPro" id="IPR050815">
    <property type="entry name" value="TF_fung"/>
</dbReference>
<dbReference type="Proteomes" id="UP001610446">
    <property type="component" value="Unassembled WGS sequence"/>
</dbReference>
<sequence length="499" mass="55964">MDEPDLLYLALFGVSLPFSYDSRLDQKSSDAYWKYCKRRIFLEAMEEPSFSSLEALTVLVLDISGMTNGPQVWGPLAVAAKHAVHLRAVRGHSLRTSTSEFEHEPSSDTTNESVHRERLFWAIYALDCYITITTAQKPEFTDQEVDHFRATRDIVWEEQSLATSAVDTAFAYQLCLCDVSRQVHHVYLEYAELREDSEAFLLWFNQFQAAAERLADRVPATISPAAPCTPSTAGRLSTTLHTPSTTKIQLFFDSLTVHLHGLMGHPAAELLNSPVYETARTESRRCCLLGVQSIVNTLAQLSDQTMDKLGWPAAWSAWVAARYLLVQASFGIALQTDHYTVLSQFIDRMGKKWQVACKYRWLLHQAVSELADNRVQPCGVNKWDKPGTPGSVLEALRDLRTPTSDLEDRFRVDPMLQMQTRQSIDRSPPPMISGEEGLQSNLLGESAGGQERMAGVGYAIPEQVGDQWFPAPLFASSAYQPLLLMPTWESNSETYLIDG</sequence>
<evidence type="ECO:0000256" key="5">
    <source>
        <dbReference type="ARBA" id="ARBA00023242"/>
    </source>
</evidence>
<keyword evidence="4" id="KW-0804">Transcription</keyword>
<keyword evidence="8" id="KW-1185">Reference proteome</keyword>
<evidence type="ECO:0000256" key="1">
    <source>
        <dbReference type="ARBA" id="ARBA00004123"/>
    </source>
</evidence>
<feature type="domain" description="Xylanolytic transcriptional activator regulatory" evidence="6">
    <location>
        <begin position="4"/>
        <end position="144"/>
    </location>
</feature>
<evidence type="ECO:0000259" key="6">
    <source>
        <dbReference type="Pfam" id="PF04082"/>
    </source>
</evidence>
<evidence type="ECO:0000256" key="3">
    <source>
        <dbReference type="ARBA" id="ARBA00023015"/>
    </source>
</evidence>
<name>A0ABR4J8B3_9EURO</name>
<dbReference type="InterPro" id="IPR007219">
    <property type="entry name" value="XnlR_reg_dom"/>
</dbReference>
<evidence type="ECO:0000256" key="2">
    <source>
        <dbReference type="ARBA" id="ARBA00022723"/>
    </source>
</evidence>
<dbReference type="EMBL" id="JBFXLU010000181">
    <property type="protein sequence ID" value="KAL2836296.1"/>
    <property type="molecule type" value="Genomic_DNA"/>
</dbReference>